<dbReference type="PANTHER" id="PTHR43133">
    <property type="entry name" value="RNA POLYMERASE ECF-TYPE SIGMA FACTO"/>
    <property type="match status" value="1"/>
</dbReference>
<evidence type="ECO:0000256" key="1">
    <source>
        <dbReference type="ARBA" id="ARBA00010641"/>
    </source>
</evidence>
<evidence type="ECO:0000256" key="3">
    <source>
        <dbReference type="ARBA" id="ARBA00023082"/>
    </source>
</evidence>
<dbReference type="InterPro" id="IPR039425">
    <property type="entry name" value="RNA_pol_sigma-70-like"/>
</dbReference>
<evidence type="ECO:0000259" key="5">
    <source>
        <dbReference type="Pfam" id="PF04542"/>
    </source>
</evidence>
<evidence type="ECO:0000313" key="7">
    <source>
        <dbReference type="EMBL" id="OXM15072.1"/>
    </source>
</evidence>
<dbReference type="PANTHER" id="PTHR43133:SF51">
    <property type="entry name" value="RNA POLYMERASE SIGMA FACTOR"/>
    <property type="match status" value="1"/>
</dbReference>
<dbReference type="AlphaFoldDB" id="A0A229NYT7"/>
<dbReference type="InterPro" id="IPR013325">
    <property type="entry name" value="RNA_pol_sigma_r2"/>
</dbReference>
<dbReference type="InterPro" id="IPR014284">
    <property type="entry name" value="RNA_pol_sigma-70_dom"/>
</dbReference>
<gene>
    <name evidence="7" type="ORF">CGZ75_14045</name>
</gene>
<dbReference type="InterPro" id="IPR013249">
    <property type="entry name" value="RNA_pol_sigma70_r4_t2"/>
</dbReference>
<protein>
    <submittedName>
        <fullName evidence="7">RNA polymerase subunit sigma-70</fullName>
    </submittedName>
</protein>
<dbReference type="InterPro" id="IPR013324">
    <property type="entry name" value="RNA_pol_sigma_r3/r4-like"/>
</dbReference>
<dbReference type="Pfam" id="PF08281">
    <property type="entry name" value="Sigma70_r4_2"/>
    <property type="match status" value="1"/>
</dbReference>
<evidence type="ECO:0000256" key="4">
    <source>
        <dbReference type="ARBA" id="ARBA00023163"/>
    </source>
</evidence>
<keyword evidence="3" id="KW-0731">Sigma factor</keyword>
<proteinExistence type="inferred from homology"/>
<keyword evidence="2" id="KW-0805">Transcription regulation</keyword>
<keyword evidence="4" id="KW-0804">Transcription</keyword>
<dbReference type="GO" id="GO:0003677">
    <property type="term" value="F:DNA binding"/>
    <property type="evidence" value="ECO:0007669"/>
    <property type="project" value="InterPro"/>
</dbReference>
<dbReference type="SUPFAM" id="SSF88946">
    <property type="entry name" value="Sigma2 domain of RNA polymerase sigma factors"/>
    <property type="match status" value="1"/>
</dbReference>
<feature type="domain" description="RNA polymerase sigma factor 70 region 4 type 2" evidence="6">
    <location>
        <begin position="88"/>
        <end position="140"/>
    </location>
</feature>
<sequence>MTAARPQLLRISLAYLRNEEAALEAIQETTCRAYAKLGKLRQPEFFRTWLIRILINVCADEHKRLRRQRSTGRLVDRPAAAENLSARIELEEAVAELEPKLCQLVLLKYAEDMTLAEIALAMEKPEGTVKTWLNRALKQLRQRMGREEN</sequence>
<feature type="domain" description="RNA polymerase sigma-70 region 2" evidence="5">
    <location>
        <begin position="4"/>
        <end position="67"/>
    </location>
</feature>
<evidence type="ECO:0000256" key="2">
    <source>
        <dbReference type="ARBA" id="ARBA00023015"/>
    </source>
</evidence>
<dbReference type="Gene3D" id="1.10.10.10">
    <property type="entry name" value="Winged helix-like DNA-binding domain superfamily/Winged helix DNA-binding domain"/>
    <property type="match status" value="1"/>
</dbReference>
<dbReference type="Proteomes" id="UP000215145">
    <property type="component" value="Unassembled WGS sequence"/>
</dbReference>
<keyword evidence="8" id="KW-1185">Reference proteome</keyword>
<dbReference type="Pfam" id="PF04542">
    <property type="entry name" value="Sigma70_r2"/>
    <property type="match status" value="1"/>
</dbReference>
<dbReference type="InterPro" id="IPR036388">
    <property type="entry name" value="WH-like_DNA-bd_sf"/>
</dbReference>
<organism evidence="7 8">
    <name type="scientific">Paenibacillus herberti</name>
    <dbReference type="NCBI Taxonomy" id="1619309"/>
    <lineage>
        <taxon>Bacteria</taxon>
        <taxon>Bacillati</taxon>
        <taxon>Bacillota</taxon>
        <taxon>Bacilli</taxon>
        <taxon>Bacillales</taxon>
        <taxon>Paenibacillaceae</taxon>
        <taxon>Paenibacillus</taxon>
    </lineage>
</organism>
<dbReference type="NCBIfam" id="TIGR02937">
    <property type="entry name" value="sigma70-ECF"/>
    <property type="match status" value="1"/>
</dbReference>
<evidence type="ECO:0000259" key="6">
    <source>
        <dbReference type="Pfam" id="PF08281"/>
    </source>
</evidence>
<dbReference type="SUPFAM" id="SSF88659">
    <property type="entry name" value="Sigma3 and sigma4 domains of RNA polymerase sigma factors"/>
    <property type="match status" value="1"/>
</dbReference>
<dbReference type="GO" id="GO:0016987">
    <property type="term" value="F:sigma factor activity"/>
    <property type="evidence" value="ECO:0007669"/>
    <property type="project" value="UniProtKB-KW"/>
</dbReference>
<comment type="caution">
    <text evidence="7">The sequence shown here is derived from an EMBL/GenBank/DDBJ whole genome shotgun (WGS) entry which is preliminary data.</text>
</comment>
<accession>A0A229NYT7</accession>
<reference evidence="7 8" key="1">
    <citation type="submission" date="2017-07" db="EMBL/GenBank/DDBJ databases">
        <title>Paenibacillus herberti R33 genome sequencing and assembly.</title>
        <authorList>
            <person name="Su W."/>
        </authorList>
    </citation>
    <scope>NUCLEOTIDE SEQUENCE [LARGE SCALE GENOMIC DNA]</scope>
    <source>
        <strain evidence="7 8">R33</strain>
    </source>
</reference>
<dbReference type="OrthoDB" id="9782703at2"/>
<dbReference type="EMBL" id="NMUQ01000002">
    <property type="protein sequence ID" value="OXM15072.1"/>
    <property type="molecule type" value="Genomic_DNA"/>
</dbReference>
<evidence type="ECO:0000313" key="8">
    <source>
        <dbReference type="Proteomes" id="UP000215145"/>
    </source>
</evidence>
<name>A0A229NYT7_9BACL</name>
<dbReference type="GO" id="GO:0006352">
    <property type="term" value="P:DNA-templated transcription initiation"/>
    <property type="evidence" value="ECO:0007669"/>
    <property type="project" value="InterPro"/>
</dbReference>
<dbReference type="InterPro" id="IPR007627">
    <property type="entry name" value="RNA_pol_sigma70_r2"/>
</dbReference>
<dbReference type="Gene3D" id="1.10.1740.10">
    <property type="match status" value="1"/>
</dbReference>
<comment type="similarity">
    <text evidence="1">Belongs to the sigma-70 factor family. ECF subfamily.</text>
</comment>